<dbReference type="PANTHER" id="PTHR13430">
    <property type="match status" value="1"/>
</dbReference>
<dbReference type="GO" id="GO:0005829">
    <property type="term" value="C:cytosol"/>
    <property type="evidence" value="ECO:0007669"/>
    <property type="project" value="TreeGrafter"/>
</dbReference>
<dbReference type="GO" id="GO:0000407">
    <property type="term" value="C:phagophore assembly site"/>
    <property type="evidence" value="ECO:0007669"/>
    <property type="project" value="UniProtKB-SubCell"/>
</dbReference>
<dbReference type="GO" id="GO:0034727">
    <property type="term" value="P:piecemeal microautophagy of the nucleus"/>
    <property type="evidence" value="ECO:0007669"/>
    <property type="project" value="TreeGrafter"/>
</dbReference>
<dbReference type="GO" id="GO:1990316">
    <property type="term" value="C:Atg1/ULK1 kinase complex"/>
    <property type="evidence" value="ECO:0007669"/>
    <property type="project" value="InterPro"/>
</dbReference>
<dbReference type="GO" id="GO:0034497">
    <property type="term" value="P:protein localization to phagophore assembly site"/>
    <property type="evidence" value="ECO:0007669"/>
    <property type="project" value="TreeGrafter"/>
</dbReference>
<dbReference type="Pfam" id="PF10033">
    <property type="entry name" value="ATG13"/>
    <property type="match status" value="1"/>
</dbReference>
<dbReference type="GO" id="GO:0000423">
    <property type="term" value="P:mitophagy"/>
    <property type="evidence" value="ECO:0007669"/>
    <property type="project" value="TreeGrafter"/>
</dbReference>
<sequence>MPIGGVVKLAEKDRKELDRFVKNFVSKCVQVILQSRYDEPERTPCKTRGSPSDWFHLNIQDVAEFSEQLKTALNPLPQKTLSLGTSICIDLSLYTKDKEKFVLETWELSLMPDTDASAKSTYEVYCRMAVLLKSLIAVSRVVPAYRLALSQNEDFYRLHYQIYIGPGNDDVCGENSKLLNIGNVGMLHGTVNLSVRYRTKLLMTNKEKQKKERNLVLKSNYFGKTDSEVNKEGPRDIHGNEFTLDYPISTQKNRQNKALNAASPYGAFASHVPPKPEAVPEDLCDMFCTLLLEPDETIPVDVPPESEESDKEDDKYDLWDNTRSGEEETNNPFEQFVYVDLKPAFAEHSSDIGMFFMHAPPTLKSLQETTGAASNGTNEEHQNGDSSETLVKQVEQMNAEIKFQELDQFIQEVCGTES</sequence>
<gene>
    <name evidence="8" type="primary">LOC100907519</name>
</gene>
<proteinExistence type="inferred from homology"/>
<keyword evidence="7" id="KW-1185">Reference proteome</keyword>
<comment type="similarity">
    <text evidence="2 4">Belongs to the ATG13 family. Metazoan subfamily.</text>
</comment>
<evidence type="ECO:0000256" key="4">
    <source>
        <dbReference type="RuleBase" id="RU361214"/>
    </source>
</evidence>
<feature type="region of interest" description="Disordered" evidence="5">
    <location>
        <begin position="367"/>
        <end position="388"/>
    </location>
</feature>
<dbReference type="InterPro" id="IPR040182">
    <property type="entry name" value="ATG13"/>
</dbReference>
<dbReference type="KEGG" id="goe:100907519"/>
<evidence type="ECO:0000256" key="3">
    <source>
        <dbReference type="ARBA" id="ARBA00023006"/>
    </source>
</evidence>
<comment type="subcellular location">
    <subcellularLocation>
        <location evidence="1">Preautophagosomal structure</location>
    </subcellularLocation>
</comment>
<dbReference type="CTD" id="9776"/>
<dbReference type="RefSeq" id="XP_003743917.2">
    <property type="nucleotide sequence ID" value="XM_003743869.2"/>
</dbReference>
<organism evidence="7 8">
    <name type="scientific">Galendromus occidentalis</name>
    <name type="common">western predatory mite</name>
    <dbReference type="NCBI Taxonomy" id="34638"/>
    <lineage>
        <taxon>Eukaryota</taxon>
        <taxon>Metazoa</taxon>
        <taxon>Ecdysozoa</taxon>
        <taxon>Arthropoda</taxon>
        <taxon>Chelicerata</taxon>
        <taxon>Arachnida</taxon>
        <taxon>Acari</taxon>
        <taxon>Parasitiformes</taxon>
        <taxon>Mesostigmata</taxon>
        <taxon>Gamasina</taxon>
        <taxon>Phytoseioidea</taxon>
        <taxon>Phytoseiidae</taxon>
        <taxon>Typhlodrominae</taxon>
        <taxon>Galendromus</taxon>
    </lineage>
</organism>
<feature type="compositionally biased region" description="Polar residues" evidence="5">
    <location>
        <begin position="367"/>
        <end position="377"/>
    </location>
</feature>
<feature type="region of interest" description="Disordered" evidence="5">
    <location>
        <begin position="297"/>
        <end position="317"/>
    </location>
</feature>
<keyword evidence="3 4" id="KW-0072">Autophagy</keyword>
<evidence type="ECO:0000256" key="2">
    <source>
        <dbReference type="ARBA" id="ARBA00007341"/>
    </source>
</evidence>
<dbReference type="GeneID" id="100907519"/>
<evidence type="ECO:0000313" key="8">
    <source>
        <dbReference type="RefSeq" id="XP_003743917.2"/>
    </source>
</evidence>
<dbReference type="PANTHER" id="PTHR13430:SF4">
    <property type="entry name" value="AUTOPHAGY-RELATED PROTEIN 13"/>
    <property type="match status" value="1"/>
</dbReference>
<reference evidence="8" key="1">
    <citation type="submission" date="2025-08" db="UniProtKB">
        <authorList>
            <consortium name="RefSeq"/>
        </authorList>
    </citation>
    <scope>IDENTIFICATION</scope>
</reference>
<protein>
    <recommendedName>
        <fullName evidence="4">Autophagy-related protein 13</fullName>
    </recommendedName>
</protein>
<evidence type="ECO:0000256" key="1">
    <source>
        <dbReference type="ARBA" id="ARBA00004329"/>
    </source>
</evidence>
<evidence type="ECO:0000313" key="7">
    <source>
        <dbReference type="Proteomes" id="UP000694867"/>
    </source>
</evidence>
<dbReference type="Gene3D" id="3.30.900.10">
    <property type="entry name" value="HORMA domain"/>
    <property type="match status" value="1"/>
</dbReference>
<accession>A0AAJ6QU33</accession>
<dbReference type="AlphaFoldDB" id="A0AAJ6QU33"/>
<dbReference type="Proteomes" id="UP000694867">
    <property type="component" value="Unplaced"/>
</dbReference>
<feature type="domain" description="Autophagy-related protein 13 N-terminal" evidence="6">
    <location>
        <begin position="95"/>
        <end position="151"/>
    </location>
</feature>
<dbReference type="InterPro" id="IPR036570">
    <property type="entry name" value="HORMA_dom_sf"/>
</dbReference>
<dbReference type="InterPro" id="IPR018731">
    <property type="entry name" value="Atg13_N"/>
</dbReference>
<name>A0AAJ6QU33_9ACAR</name>
<evidence type="ECO:0000259" key="6">
    <source>
        <dbReference type="Pfam" id="PF10033"/>
    </source>
</evidence>
<evidence type="ECO:0000256" key="5">
    <source>
        <dbReference type="SAM" id="MobiDB-lite"/>
    </source>
</evidence>
<feature type="compositionally biased region" description="Acidic residues" evidence="5">
    <location>
        <begin position="297"/>
        <end position="311"/>
    </location>
</feature>